<feature type="non-terminal residue" evidence="2">
    <location>
        <position position="1"/>
    </location>
</feature>
<evidence type="ECO:0000313" key="2">
    <source>
        <dbReference type="EMBL" id="CAA9383766.1"/>
    </source>
</evidence>
<gene>
    <name evidence="2" type="ORF">AVDCRST_MAG35-10</name>
</gene>
<dbReference type="AlphaFoldDB" id="A0A6J4NBR7"/>
<feature type="non-terminal residue" evidence="2">
    <location>
        <position position="89"/>
    </location>
</feature>
<sequence length="89" mass="9550">DGGGSRRGPRCRRARRGAARRPRPGGRLPRGAGARPAPRARRGRPARPRRPAADGAGPGRPARRLHRHRGEGLPEAGGGRGDGRRHARR</sequence>
<evidence type="ECO:0000256" key="1">
    <source>
        <dbReference type="SAM" id="MobiDB-lite"/>
    </source>
</evidence>
<feature type="compositionally biased region" description="Basic residues" evidence="1">
    <location>
        <begin position="38"/>
        <end position="50"/>
    </location>
</feature>
<reference evidence="2" key="1">
    <citation type="submission" date="2020-02" db="EMBL/GenBank/DDBJ databases">
        <authorList>
            <person name="Meier V. D."/>
        </authorList>
    </citation>
    <scope>NUCLEOTIDE SEQUENCE</scope>
    <source>
        <strain evidence="2">AVDCRST_MAG35</strain>
    </source>
</reference>
<feature type="region of interest" description="Disordered" evidence="1">
    <location>
        <begin position="1"/>
        <end position="89"/>
    </location>
</feature>
<feature type="compositionally biased region" description="Low complexity" evidence="1">
    <location>
        <begin position="25"/>
        <end position="37"/>
    </location>
</feature>
<dbReference type="EMBL" id="CADCUY010000004">
    <property type="protein sequence ID" value="CAA9383766.1"/>
    <property type="molecule type" value="Genomic_DNA"/>
</dbReference>
<protein>
    <submittedName>
        <fullName evidence="2">Uncharacterized protein</fullName>
    </submittedName>
</protein>
<accession>A0A6J4NBR7</accession>
<feature type="compositionally biased region" description="Basic residues" evidence="1">
    <location>
        <begin position="7"/>
        <end position="24"/>
    </location>
</feature>
<proteinExistence type="predicted"/>
<name>A0A6J4NBR7_9ACTN</name>
<organism evidence="2">
    <name type="scientific">uncultured Quadrisphaera sp</name>
    <dbReference type="NCBI Taxonomy" id="904978"/>
    <lineage>
        <taxon>Bacteria</taxon>
        <taxon>Bacillati</taxon>
        <taxon>Actinomycetota</taxon>
        <taxon>Actinomycetes</taxon>
        <taxon>Kineosporiales</taxon>
        <taxon>Kineosporiaceae</taxon>
        <taxon>Quadrisphaera</taxon>
        <taxon>environmental samples</taxon>
    </lineage>
</organism>